<protein>
    <submittedName>
        <fullName evidence="2">Uncharacterized protein</fullName>
    </submittedName>
</protein>
<evidence type="ECO:0000256" key="1">
    <source>
        <dbReference type="SAM" id="MobiDB-lite"/>
    </source>
</evidence>
<gene>
    <name evidence="2" type="ORF">K504DRAFT_503047</name>
</gene>
<keyword evidence="3" id="KW-1185">Reference proteome</keyword>
<dbReference type="Proteomes" id="UP000799428">
    <property type="component" value="Unassembled WGS sequence"/>
</dbReference>
<evidence type="ECO:0000313" key="2">
    <source>
        <dbReference type="EMBL" id="KAF2709049.1"/>
    </source>
</evidence>
<accession>A0A6G1K834</accession>
<evidence type="ECO:0000313" key="3">
    <source>
        <dbReference type="Proteomes" id="UP000799428"/>
    </source>
</evidence>
<sequence>MSHLSPSNVICLHFVVATLYRKMSRRPSCLAETIALTHTNPPGLTLCLFAKLFLRRSSLLFQFAIFVPNTYPADRTPHRTSTSSVPFVPELGIDDHKDENQNSGTEHQRSIDSYDLSEQRSRPALRLASSLASRYPGVATQLPCPVSYVLCLVVGLKFTRPTPQNHSNSFSPLRLVGVVVRHGLEV</sequence>
<proteinExistence type="predicted"/>
<name>A0A6G1K834_9PLEO</name>
<organism evidence="2 3">
    <name type="scientific">Pleomassaria siparia CBS 279.74</name>
    <dbReference type="NCBI Taxonomy" id="1314801"/>
    <lineage>
        <taxon>Eukaryota</taxon>
        <taxon>Fungi</taxon>
        <taxon>Dikarya</taxon>
        <taxon>Ascomycota</taxon>
        <taxon>Pezizomycotina</taxon>
        <taxon>Dothideomycetes</taxon>
        <taxon>Pleosporomycetidae</taxon>
        <taxon>Pleosporales</taxon>
        <taxon>Pleomassariaceae</taxon>
        <taxon>Pleomassaria</taxon>
    </lineage>
</organism>
<feature type="compositionally biased region" description="Basic and acidic residues" evidence="1">
    <location>
        <begin position="93"/>
        <end position="118"/>
    </location>
</feature>
<dbReference type="AlphaFoldDB" id="A0A6G1K834"/>
<reference evidence="2" key="1">
    <citation type="journal article" date="2020" name="Stud. Mycol.">
        <title>101 Dothideomycetes genomes: a test case for predicting lifestyles and emergence of pathogens.</title>
        <authorList>
            <person name="Haridas S."/>
            <person name="Albert R."/>
            <person name="Binder M."/>
            <person name="Bloem J."/>
            <person name="Labutti K."/>
            <person name="Salamov A."/>
            <person name="Andreopoulos B."/>
            <person name="Baker S."/>
            <person name="Barry K."/>
            <person name="Bills G."/>
            <person name="Bluhm B."/>
            <person name="Cannon C."/>
            <person name="Castanera R."/>
            <person name="Culley D."/>
            <person name="Daum C."/>
            <person name="Ezra D."/>
            <person name="Gonzalez J."/>
            <person name="Henrissat B."/>
            <person name="Kuo A."/>
            <person name="Liang C."/>
            <person name="Lipzen A."/>
            <person name="Lutzoni F."/>
            <person name="Magnuson J."/>
            <person name="Mondo S."/>
            <person name="Nolan M."/>
            <person name="Ohm R."/>
            <person name="Pangilinan J."/>
            <person name="Park H.-J."/>
            <person name="Ramirez L."/>
            <person name="Alfaro M."/>
            <person name="Sun H."/>
            <person name="Tritt A."/>
            <person name="Yoshinaga Y."/>
            <person name="Zwiers L.-H."/>
            <person name="Turgeon B."/>
            <person name="Goodwin S."/>
            <person name="Spatafora J."/>
            <person name="Crous P."/>
            <person name="Grigoriev I."/>
        </authorList>
    </citation>
    <scope>NUCLEOTIDE SEQUENCE</scope>
    <source>
        <strain evidence="2">CBS 279.74</strain>
    </source>
</reference>
<dbReference type="EMBL" id="MU005771">
    <property type="protein sequence ID" value="KAF2709049.1"/>
    <property type="molecule type" value="Genomic_DNA"/>
</dbReference>
<feature type="region of interest" description="Disordered" evidence="1">
    <location>
        <begin position="76"/>
        <end position="118"/>
    </location>
</feature>